<dbReference type="CDD" id="cd02440">
    <property type="entry name" value="AdoMet_MTases"/>
    <property type="match status" value="1"/>
</dbReference>
<dbReference type="Proteomes" id="UP000198571">
    <property type="component" value="Unassembled WGS sequence"/>
</dbReference>
<evidence type="ECO:0000313" key="2">
    <source>
        <dbReference type="Proteomes" id="UP000198571"/>
    </source>
</evidence>
<gene>
    <name evidence="1" type="ORF">SAMN05518684_104123</name>
</gene>
<dbReference type="OrthoDB" id="1956540at2"/>
<dbReference type="AlphaFoldDB" id="A0A1H9SAX9"/>
<accession>A0A1H9SAX9</accession>
<organism evidence="1 2">
    <name type="scientific">Salipaludibacillus aurantiacus</name>
    <dbReference type="NCBI Taxonomy" id="1601833"/>
    <lineage>
        <taxon>Bacteria</taxon>
        <taxon>Bacillati</taxon>
        <taxon>Bacillota</taxon>
        <taxon>Bacilli</taxon>
        <taxon>Bacillales</taxon>
        <taxon>Bacillaceae</taxon>
    </lineage>
</organism>
<dbReference type="EMBL" id="FOGT01000004">
    <property type="protein sequence ID" value="SER82078.1"/>
    <property type="molecule type" value="Genomic_DNA"/>
</dbReference>
<dbReference type="SUPFAM" id="SSF51735">
    <property type="entry name" value="NAD(P)-binding Rossmann-fold domains"/>
    <property type="match status" value="1"/>
</dbReference>
<evidence type="ECO:0008006" key="3">
    <source>
        <dbReference type="Google" id="ProtNLM"/>
    </source>
</evidence>
<name>A0A1H9SAX9_9BACI</name>
<dbReference type="STRING" id="1601833.SAMN05518684_104123"/>
<evidence type="ECO:0000313" key="1">
    <source>
        <dbReference type="EMBL" id="SER82078.1"/>
    </source>
</evidence>
<dbReference type="InterPro" id="IPR036291">
    <property type="entry name" value="NAD(P)-bd_dom_sf"/>
</dbReference>
<keyword evidence="2" id="KW-1185">Reference proteome</keyword>
<sequence>MTIIQTCTRFCEKMCCDYPVCARLGALYYAPIVDKEADLAKVCEGDRVLCIGGGRTPFTACLFAEKTGAAVTVIDNDPEVIEPAERFVKGWSLQKGDIDIVFEDGRFVNPSYYDLVHLALQVIPQAKIIEDLTELMARNGRGKLLYRTPRQFAEQQYPSCLLSAKGEECSDKAAHTGATMIGETVLFDASESSGAAFKAKKREVQAG</sequence>
<protein>
    <recommendedName>
        <fullName evidence="3">Nicotianamine synthase protein</fullName>
    </recommendedName>
</protein>
<dbReference type="InterPro" id="IPR029063">
    <property type="entry name" value="SAM-dependent_MTases_sf"/>
</dbReference>
<dbReference type="Gene3D" id="3.40.50.150">
    <property type="entry name" value="Vaccinia Virus protein VP39"/>
    <property type="match status" value="1"/>
</dbReference>
<reference evidence="2" key="1">
    <citation type="submission" date="2016-10" db="EMBL/GenBank/DDBJ databases">
        <authorList>
            <person name="Varghese N."/>
            <person name="Submissions S."/>
        </authorList>
    </citation>
    <scope>NUCLEOTIDE SEQUENCE [LARGE SCALE GENOMIC DNA]</scope>
    <source>
        <strain evidence="2">S9</strain>
    </source>
</reference>
<proteinExistence type="predicted"/>
<dbReference type="RefSeq" id="WP_093048852.1">
    <property type="nucleotide sequence ID" value="NZ_FOGT01000004.1"/>
</dbReference>